<accession>A0A411ZT14</accession>
<dbReference type="GO" id="GO:0003677">
    <property type="term" value="F:DNA binding"/>
    <property type="evidence" value="ECO:0007669"/>
    <property type="project" value="InterPro"/>
</dbReference>
<dbReference type="EMBL" id="QRSS01000005">
    <property type="protein sequence ID" value="RGQ05962.1"/>
    <property type="molecule type" value="Genomic_DNA"/>
</dbReference>
<protein>
    <submittedName>
        <fullName evidence="2">XRE family transcriptional regulator</fullName>
    </submittedName>
</protein>
<dbReference type="SUPFAM" id="SSF47413">
    <property type="entry name" value="lambda repressor-like DNA-binding domains"/>
    <property type="match status" value="1"/>
</dbReference>
<proteinExistence type="predicted"/>
<sequence length="151" mass="17586">MRSEKRRDWYDEIYDTYVQMHLLGDESSIAEWTPYGRNSIDITFKDGGIFRYNYFSNSIMRLNVSTADDNERLKKLAREFFPRKLIKAIGDAGHCQKDVAEETGLTECAISRYCNGDSIPNIISIMLIAKALKCELNDLIPYYDFNDNRMK</sequence>
<reference evidence="4 5" key="1">
    <citation type="submission" date="2018-08" db="EMBL/GenBank/DDBJ databases">
        <title>A genome reference for cultivated species of the human gut microbiota.</title>
        <authorList>
            <person name="Zou Y."/>
            <person name="Xue W."/>
            <person name="Luo G."/>
        </authorList>
    </citation>
    <scope>NUCLEOTIDE SEQUENCE [LARGE SCALE GENOMIC DNA]</scope>
    <source>
        <strain evidence="3 5">AF25-21</strain>
        <strain evidence="2 4">AF29-2BH</strain>
    </source>
</reference>
<dbReference type="InterPro" id="IPR010982">
    <property type="entry name" value="Lambda_DNA-bd_dom_sf"/>
</dbReference>
<dbReference type="Gene3D" id="1.10.260.40">
    <property type="entry name" value="lambda repressor-like DNA-binding domains"/>
    <property type="match status" value="1"/>
</dbReference>
<dbReference type="Pfam" id="PF01381">
    <property type="entry name" value="HTH_3"/>
    <property type="match status" value="1"/>
</dbReference>
<dbReference type="Proteomes" id="UP000283585">
    <property type="component" value="Unassembled WGS sequence"/>
</dbReference>
<feature type="domain" description="HTH cro/C1-type" evidence="1">
    <location>
        <begin position="96"/>
        <end position="139"/>
    </location>
</feature>
<gene>
    <name evidence="3" type="ORF">DWY46_04615</name>
    <name evidence="2" type="ORF">DWZ12_05700</name>
</gene>
<dbReference type="Proteomes" id="UP000285839">
    <property type="component" value="Unassembled WGS sequence"/>
</dbReference>
<organism evidence="2 4">
    <name type="scientific">Blautia obeum</name>
    <dbReference type="NCBI Taxonomy" id="40520"/>
    <lineage>
        <taxon>Bacteria</taxon>
        <taxon>Bacillati</taxon>
        <taxon>Bacillota</taxon>
        <taxon>Clostridia</taxon>
        <taxon>Lachnospirales</taxon>
        <taxon>Lachnospiraceae</taxon>
        <taxon>Blautia</taxon>
    </lineage>
</organism>
<dbReference type="CDD" id="cd00093">
    <property type="entry name" value="HTH_XRE"/>
    <property type="match status" value="1"/>
</dbReference>
<dbReference type="SMART" id="SM00530">
    <property type="entry name" value="HTH_XRE"/>
    <property type="match status" value="1"/>
</dbReference>
<dbReference type="EMBL" id="QRUH01000002">
    <property type="protein sequence ID" value="RGR50673.1"/>
    <property type="molecule type" value="Genomic_DNA"/>
</dbReference>
<evidence type="ECO:0000259" key="1">
    <source>
        <dbReference type="PROSITE" id="PS50943"/>
    </source>
</evidence>
<dbReference type="RefSeq" id="WP_118031181.1">
    <property type="nucleotide sequence ID" value="NZ_QRSS01000005.1"/>
</dbReference>
<comment type="caution">
    <text evidence="2">The sequence shown here is derived from an EMBL/GenBank/DDBJ whole genome shotgun (WGS) entry which is preliminary data.</text>
</comment>
<evidence type="ECO:0000313" key="2">
    <source>
        <dbReference type="EMBL" id="RGQ05962.1"/>
    </source>
</evidence>
<dbReference type="InterPro" id="IPR001387">
    <property type="entry name" value="Cro/C1-type_HTH"/>
</dbReference>
<evidence type="ECO:0000313" key="4">
    <source>
        <dbReference type="Proteomes" id="UP000283585"/>
    </source>
</evidence>
<evidence type="ECO:0000313" key="5">
    <source>
        <dbReference type="Proteomes" id="UP000285839"/>
    </source>
</evidence>
<dbReference type="PROSITE" id="PS50943">
    <property type="entry name" value="HTH_CROC1"/>
    <property type="match status" value="1"/>
</dbReference>
<name>A0A411ZT14_9FIRM</name>
<evidence type="ECO:0000313" key="3">
    <source>
        <dbReference type="EMBL" id="RGR50673.1"/>
    </source>
</evidence>
<dbReference type="AlphaFoldDB" id="A0A411ZT14"/>